<dbReference type="InterPro" id="IPR008391">
    <property type="entry name" value="AXE1_dom"/>
</dbReference>
<dbReference type="InterPro" id="IPR039069">
    <property type="entry name" value="CE7"/>
</dbReference>
<proteinExistence type="predicted"/>
<dbReference type="SUPFAM" id="SSF53474">
    <property type="entry name" value="alpha/beta-Hydrolases"/>
    <property type="match status" value="1"/>
</dbReference>
<dbReference type="Proteomes" id="UP001555826">
    <property type="component" value="Unassembled WGS sequence"/>
</dbReference>
<dbReference type="PANTHER" id="PTHR40111">
    <property type="entry name" value="CEPHALOSPORIN-C DEACETYLASE"/>
    <property type="match status" value="1"/>
</dbReference>
<evidence type="ECO:0000313" key="3">
    <source>
        <dbReference type="Proteomes" id="UP001555826"/>
    </source>
</evidence>
<keyword evidence="3" id="KW-1185">Reference proteome</keyword>
<comment type="caution">
    <text evidence="2">The sequence shown here is derived from an EMBL/GenBank/DDBJ whole genome shotgun (WGS) entry which is preliminary data.</text>
</comment>
<evidence type="ECO:0000313" key="2">
    <source>
        <dbReference type="EMBL" id="MEW9263220.1"/>
    </source>
</evidence>
<dbReference type="EMBL" id="JBFNQN010000001">
    <property type="protein sequence ID" value="MEW9263220.1"/>
    <property type="molecule type" value="Genomic_DNA"/>
</dbReference>
<organism evidence="2 3">
    <name type="scientific">Kineococcus endophyticus</name>
    <dbReference type="NCBI Taxonomy" id="1181883"/>
    <lineage>
        <taxon>Bacteria</taxon>
        <taxon>Bacillati</taxon>
        <taxon>Actinomycetota</taxon>
        <taxon>Actinomycetes</taxon>
        <taxon>Kineosporiales</taxon>
        <taxon>Kineosporiaceae</taxon>
        <taxon>Kineococcus</taxon>
    </lineage>
</organism>
<sequence length="331" mass="35851">MPLTDLPLDALRTYRGDDSDLAEPAGLDAFWAGSLAQARRHDLAVELTPYTGPGLPALHVHDVRFAGWNGDRIAAWLLRPAHLPGPLPVVVEFIGYSGGRGLPVDRTTWAAAGFAHLVVDTRGQGHDTPDPDPDVTGGQWVRGFMTKGIEDPTTYYYRRAFVDCARAVDVAHALPGLGVEVDTSRIVVRGGSQGGAFSIAAAALSGDRVAAALVDVPFLCHVRRGTHVAGDGPYLEVVDYLRRHSPENVDRAFATLAHVDGANLASRARVPALFSVALMDPVCPPSTVFAAYNRWGHEDREIDVWEFADHAGGIGFQVQRQLRFLERRGLR</sequence>
<feature type="domain" description="Acetyl xylan esterase" evidence="1">
    <location>
        <begin position="1"/>
        <end position="327"/>
    </location>
</feature>
<dbReference type="Pfam" id="PF05448">
    <property type="entry name" value="AXE1"/>
    <property type="match status" value="1"/>
</dbReference>
<dbReference type="PANTHER" id="PTHR40111:SF1">
    <property type="entry name" value="CEPHALOSPORIN-C DEACETYLASE"/>
    <property type="match status" value="1"/>
</dbReference>
<dbReference type="RefSeq" id="WP_367635818.1">
    <property type="nucleotide sequence ID" value="NZ_JBFNQN010000001.1"/>
</dbReference>
<gene>
    <name evidence="2" type="ORF">AB1207_00515</name>
</gene>
<name>A0ABV3P0S8_9ACTN</name>
<reference evidence="2 3" key="1">
    <citation type="submission" date="2024-07" db="EMBL/GenBank/DDBJ databases">
        <authorList>
            <person name="Thanompreechachai J."/>
            <person name="Duangmal K."/>
        </authorList>
    </citation>
    <scope>NUCLEOTIDE SEQUENCE [LARGE SCALE GENOMIC DNA]</scope>
    <source>
        <strain evidence="2 3">KCTC 19886</strain>
    </source>
</reference>
<dbReference type="InterPro" id="IPR029058">
    <property type="entry name" value="AB_hydrolase_fold"/>
</dbReference>
<accession>A0ABV3P0S8</accession>
<dbReference type="Gene3D" id="3.40.50.1820">
    <property type="entry name" value="alpha/beta hydrolase"/>
    <property type="match status" value="1"/>
</dbReference>
<protein>
    <submittedName>
        <fullName evidence="2">Acetylxylan esterase</fullName>
    </submittedName>
</protein>
<evidence type="ECO:0000259" key="1">
    <source>
        <dbReference type="Pfam" id="PF05448"/>
    </source>
</evidence>